<dbReference type="EMBL" id="CP038033">
    <property type="protein sequence ID" value="QBQ55481.1"/>
    <property type="molecule type" value="Genomic_DNA"/>
</dbReference>
<dbReference type="InterPro" id="IPR052732">
    <property type="entry name" value="Cell-binding_unc_protein"/>
</dbReference>
<organism evidence="1 2">
    <name type="scientific">Nitrosococcus wardiae</name>
    <dbReference type="NCBI Taxonomy" id="1814290"/>
    <lineage>
        <taxon>Bacteria</taxon>
        <taxon>Pseudomonadati</taxon>
        <taxon>Pseudomonadota</taxon>
        <taxon>Gammaproteobacteria</taxon>
        <taxon>Chromatiales</taxon>
        <taxon>Chromatiaceae</taxon>
        <taxon>Nitrosococcus</taxon>
    </lineage>
</organism>
<accession>A0A4P7BZF8</accession>
<evidence type="ECO:0008006" key="3">
    <source>
        <dbReference type="Google" id="ProtNLM"/>
    </source>
</evidence>
<evidence type="ECO:0000313" key="1">
    <source>
        <dbReference type="EMBL" id="QBQ55481.1"/>
    </source>
</evidence>
<dbReference type="PANTHER" id="PTHR43883">
    <property type="entry name" value="SLR0207 PROTEIN"/>
    <property type="match status" value="1"/>
</dbReference>
<gene>
    <name evidence="1" type="ORF">E3U44_13910</name>
</gene>
<sequence length="352" mass="41381">MSDQSIRERALTVDIEAKVAFLRQPENYPEQPLRVEVVETHMSWVFITPHRVYKLKKPVCYEFLDFSTVAARHRDCLEEIRLNRRLAGDVYLGIIPLTVDAQGNLQLGKDSFPVDWLVQMRRLPADRMLDNALQKQTVQERDIRRFTQKLANFYRHADPIPITPWQYRQRFKRDIKANQEALSHPDFKLALDQVRTITQAQLQLLEQAPELFDQRVNQKKIIEAHGDLRPEHICLTPEPVFIDCLEFKREFRLLDPVDELSFLAIECEHAGAGFVGDIVFNTYQHVTHDYPAEELIRFYKSYRASLRAKLAIWHLKDSAVRQQSKWTRRAKEYLQLAGKYSLLDARFPSRVP</sequence>
<dbReference type="RefSeq" id="WP_134358740.1">
    <property type="nucleotide sequence ID" value="NZ_CP038033.1"/>
</dbReference>
<dbReference type="SUPFAM" id="SSF56112">
    <property type="entry name" value="Protein kinase-like (PK-like)"/>
    <property type="match status" value="1"/>
</dbReference>
<dbReference type="AlphaFoldDB" id="A0A4P7BZF8"/>
<dbReference type="OrthoDB" id="9810277at2"/>
<reference evidence="1 2" key="1">
    <citation type="submission" date="2019-03" db="EMBL/GenBank/DDBJ databases">
        <title>The genome sequence of Nitrosococcus wardiae strain D1FHST reveals the archetypal metabolic capacity of ammonia-oxidizing Gammaproteobacteria.</title>
        <authorList>
            <person name="Wang L."/>
            <person name="Lim C.K."/>
            <person name="Hanson T.E."/>
            <person name="Dang H."/>
            <person name="Klotz M.G."/>
        </authorList>
    </citation>
    <scope>NUCLEOTIDE SEQUENCE [LARGE SCALE GENOMIC DNA]</scope>
    <source>
        <strain evidence="1 2">D1FHS</strain>
    </source>
</reference>
<dbReference type="KEGG" id="nwr:E3U44_13910"/>
<dbReference type="InterPro" id="IPR011009">
    <property type="entry name" value="Kinase-like_dom_sf"/>
</dbReference>
<name>A0A4P7BZF8_9GAMM</name>
<protein>
    <recommendedName>
        <fullName evidence="3">Aminoglycoside phosphotransferase domain-containing protein</fullName>
    </recommendedName>
</protein>
<evidence type="ECO:0000313" key="2">
    <source>
        <dbReference type="Proteomes" id="UP000294325"/>
    </source>
</evidence>
<proteinExistence type="predicted"/>
<keyword evidence="2" id="KW-1185">Reference proteome</keyword>
<dbReference type="Proteomes" id="UP000294325">
    <property type="component" value="Chromosome"/>
</dbReference>
<dbReference type="PANTHER" id="PTHR43883:SF1">
    <property type="entry name" value="GLUCONOKINASE"/>
    <property type="match status" value="1"/>
</dbReference>